<evidence type="ECO:0000256" key="1">
    <source>
        <dbReference type="ARBA" id="ARBA00009375"/>
    </source>
</evidence>
<dbReference type="Gene3D" id="3.30.70.580">
    <property type="entry name" value="Pseudouridine synthase I, catalytic domain, N-terminal subdomain"/>
    <property type="match status" value="1"/>
</dbReference>
<dbReference type="InterPro" id="IPR001406">
    <property type="entry name" value="PsdUridine_synth_TruA"/>
</dbReference>
<dbReference type="Proteomes" id="UP000753802">
    <property type="component" value="Unassembled WGS sequence"/>
</dbReference>
<evidence type="ECO:0000313" key="7">
    <source>
        <dbReference type="EMBL" id="NCI51286.1"/>
    </source>
</evidence>
<dbReference type="InterPro" id="IPR020097">
    <property type="entry name" value="PsdUridine_synth_TruA_a/b_dom"/>
</dbReference>
<sequence length="253" mass="29095">MPRYFLELSYKGTAYSGFQVQDNAPTIQFEVEKALHTLFRQGFELTGSSRTDAGVHAFQNFFHFDTELDITAKSVYNLNAILPPDIAVHGIYPVPATAHARFDAVAREYKYFIYHKKNPFLPDRGWMYPFPLHLDLLQQAAGIIKEYRDFTSFSKRNTQVNNFNCTIEYSHWEKEGEVLVYRVRANRFLRGMVRGLVGTMLKVGRAQTPVAAFREIIEAKDCSRADFSTPAQGLFLNRVYYNDTLKQLLGPAR</sequence>
<gene>
    <name evidence="4 7" type="primary">truA</name>
    <name evidence="7" type="ORF">GWC95_15260</name>
</gene>
<dbReference type="EMBL" id="JAACJS010000015">
    <property type="protein sequence ID" value="NCI51286.1"/>
    <property type="molecule type" value="Genomic_DNA"/>
</dbReference>
<keyword evidence="8" id="KW-1185">Reference proteome</keyword>
<dbReference type="NCBIfam" id="TIGR00071">
    <property type="entry name" value="hisT_truA"/>
    <property type="match status" value="1"/>
</dbReference>
<dbReference type="CDD" id="cd02570">
    <property type="entry name" value="PseudoU_synth_EcTruA"/>
    <property type="match status" value="1"/>
</dbReference>
<comment type="caution">
    <text evidence="4">Lacks conserved residue(s) required for the propagation of feature annotation.</text>
</comment>
<name>A0ABW9ZVV3_9BACT</name>
<feature type="domain" description="Pseudouridine synthase I TruA alpha/beta" evidence="6">
    <location>
        <begin position="148"/>
        <end position="242"/>
    </location>
</feature>
<accession>A0ABW9ZVV3</accession>
<dbReference type="Pfam" id="PF01416">
    <property type="entry name" value="PseudoU_synth_1"/>
    <property type="match status" value="2"/>
</dbReference>
<dbReference type="Gene3D" id="3.30.70.660">
    <property type="entry name" value="Pseudouridine synthase I, catalytic domain, C-terminal subdomain"/>
    <property type="match status" value="1"/>
</dbReference>
<comment type="function">
    <text evidence="4">Formation of pseudouridine at positions 38, 39 and 40 in the anticodon stem and loop of transfer RNAs.</text>
</comment>
<dbReference type="InterPro" id="IPR020095">
    <property type="entry name" value="PsdUridine_synth_TruA_C"/>
</dbReference>
<dbReference type="InterPro" id="IPR020094">
    <property type="entry name" value="TruA/RsuA/RluB/E/F_N"/>
</dbReference>
<dbReference type="RefSeq" id="WP_161819572.1">
    <property type="nucleotide sequence ID" value="NZ_JAACJS010000015.1"/>
</dbReference>
<feature type="binding site" evidence="4">
    <location>
        <position position="109"/>
    </location>
    <ligand>
        <name>substrate</name>
    </ligand>
</feature>
<keyword evidence="2 4" id="KW-0819">tRNA processing</keyword>
<proteinExistence type="inferred from homology"/>
<evidence type="ECO:0000259" key="6">
    <source>
        <dbReference type="Pfam" id="PF01416"/>
    </source>
</evidence>
<dbReference type="PANTHER" id="PTHR11142">
    <property type="entry name" value="PSEUDOURIDYLATE SYNTHASE"/>
    <property type="match status" value="1"/>
</dbReference>
<evidence type="ECO:0000313" key="8">
    <source>
        <dbReference type="Proteomes" id="UP000753802"/>
    </source>
</evidence>
<dbReference type="HAMAP" id="MF_00171">
    <property type="entry name" value="TruA"/>
    <property type="match status" value="1"/>
</dbReference>
<dbReference type="PIRSF" id="PIRSF001430">
    <property type="entry name" value="tRNA_psdUrid_synth"/>
    <property type="match status" value="1"/>
</dbReference>
<dbReference type="SUPFAM" id="SSF55120">
    <property type="entry name" value="Pseudouridine synthase"/>
    <property type="match status" value="1"/>
</dbReference>
<organism evidence="7 8">
    <name type="scientific">Sediminibacterium roseum</name>
    <dbReference type="NCBI Taxonomy" id="1978412"/>
    <lineage>
        <taxon>Bacteria</taxon>
        <taxon>Pseudomonadati</taxon>
        <taxon>Bacteroidota</taxon>
        <taxon>Chitinophagia</taxon>
        <taxon>Chitinophagales</taxon>
        <taxon>Chitinophagaceae</taxon>
        <taxon>Sediminibacterium</taxon>
    </lineage>
</organism>
<dbReference type="EC" id="5.4.99.12" evidence="4"/>
<dbReference type="GO" id="GO:0160147">
    <property type="term" value="F:tRNA pseudouridine(38-40) synthase activity"/>
    <property type="evidence" value="ECO:0007669"/>
    <property type="project" value="UniProtKB-EC"/>
</dbReference>
<feature type="domain" description="Pseudouridine synthase I TruA alpha/beta" evidence="6">
    <location>
        <begin position="9"/>
        <end position="103"/>
    </location>
</feature>
<evidence type="ECO:0000256" key="4">
    <source>
        <dbReference type="HAMAP-Rule" id="MF_00171"/>
    </source>
</evidence>
<comment type="caution">
    <text evidence="7">The sequence shown here is derived from an EMBL/GenBank/DDBJ whole genome shotgun (WGS) entry which is preliminary data.</text>
</comment>
<dbReference type="InterPro" id="IPR020103">
    <property type="entry name" value="PsdUridine_synth_cat_dom_sf"/>
</dbReference>
<evidence type="ECO:0000256" key="2">
    <source>
        <dbReference type="ARBA" id="ARBA00022694"/>
    </source>
</evidence>
<reference evidence="7 8" key="1">
    <citation type="submission" date="2020-01" db="EMBL/GenBank/DDBJ databases">
        <title>Genome analysis.</title>
        <authorList>
            <person name="Wu S."/>
            <person name="Wang G."/>
        </authorList>
    </citation>
    <scope>NUCLEOTIDE SEQUENCE [LARGE SCALE GENOMIC DNA]</scope>
    <source>
        <strain evidence="7 8">SYL130</strain>
    </source>
</reference>
<comment type="subunit">
    <text evidence="4">Homodimer.</text>
</comment>
<evidence type="ECO:0000256" key="5">
    <source>
        <dbReference type="RuleBase" id="RU003792"/>
    </source>
</evidence>
<feature type="active site" description="Nucleophile" evidence="4">
    <location>
        <position position="52"/>
    </location>
</feature>
<comment type="similarity">
    <text evidence="1 4 5">Belongs to the tRNA pseudouridine synthase TruA family.</text>
</comment>
<keyword evidence="3 4" id="KW-0413">Isomerase</keyword>
<comment type="catalytic activity">
    <reaction evidence="4 5">
        <text>uridine(38/39/40) in tRNA = pseudouridine(38/39/40) in tRNA</text>
        <dbReference type="Rhea" id="RHEA:22376"/>
        <dbReference type="Rhea" id="RHEA-COMP:10085"/>
        <dbReference type="Rhea" id="RHEA-COMP:10087"/>
        <dbReference type="ChEBI" id="CHEBI:65314"/>
        <dbReference type="ChEBI" id="CHEBI:65315"/>
        <dbReference type="EC" id="5.4.99.12"/>
    </reaction>
</comment>
<evidence type="ECO:0000256" key="3">
    <source>
        <dbReference type="ARBA" id="ARBA00023235"/>
    </source>
</evidence>
<protein>
    <recommendedName>
        <fullName evidence="4">tRNA pseudouridine synthase A</fullName>
        <ecNumber evidence="4">5.4.99.12</ecNumber>
    </recommendedName>
    <alternativeName>
        <fullName evidence="4">tRNA pseudouridine(38-40) synthase</fullName>
    </alternativeName>
    <alternativeName>
        <fullName evidence="4">tRNA pseudouridylate synthase I</fullName>
    </alternativeName>
    <alternativeName>
        <fullName evidence="4">tRNA-uridine isomerase I</fullName>
    </alternativeName>
</protein>
<dbReference type="PANTHER" id="PTHR11142:SF0">
    <property type="entry name" value="TRNA PSEUDOURIDINE SYNTHASE-LIKE 1"/>
    <property type="match status" value="1"/>
</dbReference>